<feature type="transmembrane region" description="Helical" evidence="13">
    <location>
        <begin position="447"/>
        <end position="468"/>
    </location>
</feature>
<feature type="transmembrane region" description="Helical" evidence="13">
    <location>
        <begin position="178"/>
        <end position="201"/>
    </location>
</feature>
<proteinExistence type="inferred from homology"/>
<feature type="transmembrane region" description="Helical" evidence="13">
    <location>
        <begin position="552"/>
        <end position="572"/>
    </location>
</feature>
<evidence type="ECO:0000256" key="10">
    <source>
        <dbReference type="ARBA" id="ARBA00023136"/>
    </source>
</evidence>
<comment type="function">
    <text evidence="12">Carrier protein involved in proton-driven auxin influx. Mediates the formation of auxin gradient from developing leaves (site of auxin biosynthesis) to tips by contributing to the loading of auxin in vascular tissues and facilitating acropetal (base to tip) auxin transport within inner tissues of the root apex, and basipetal (tip to base) auxin transport within outer tissues of the root apex. May be involved in lateral roots and nodules formation.</text>
</comment>
<dbReference type="Proteomes" id="UP001359559">
    <property type="component" value="Unassembled WGS sequence"/>
</dbReference>
<dbReference type="GO" id="GO:0009734">
    <property type="term" value="P:auxin-activated signaling pathway"/>
    <property type="evidence" value="ECO:0007669"/>
    <property type="project" value="UniProtKB-KW"/>
</dbReference>
<protein>
    <recommendedName>
        <fullName evidence="14">Amino acid transporter transmembrane domain-containing protein</fullName>
    </recommendedName>
</protein>
<accession>A0AAN9JQD2</accession>
<evidence type="ECO:0000256" key="8">
    <source>
        <dbReference type="ARBA" id="ARBA00022970"/>
    </source>
</evidence>
<dbReference type="PANTHER" id="PTHR48017">
    <property type="entry name" value="OS05G0424000 PROTEIN-RELATED"/>
    <property type="match status" value="1"/>
</dbReference>
<dbReference type="AlphaFoldDB" id="A0AAN9JQD2"/>
<keyword evidence="8" id="KW-0029">Amino-acid transport</keyword>
<feature type="domain" description="Amino acid transporter transmembrane" evidence="14">
    <location>
        <begin position="25"/>
        <end position="195"/>
    </location>
</feature>
<evidence type="ECO:0000259" key="14">
    <source>
        <dbReference type="Pfam" id="PF01490"/>
    </source>
</evidence>
<keyword evidence="4" id="KW-0813">Transport</keyword>
<evidence type="ECO:0000256" key="9">
    <source>
        <dbReference type="ARBA" id="ARBA00022989"/>
    </source>
</evidence>
<dbReference type="GO" id="GO:0012505">
    <property type="term" value="C:endomembrane system"/>
    <property type="evidence" value="ECO:0007669"/>
    <property type="project" value="UniProtKB-SubCell"/>
</dbReference>
<keyword evidence="9 13" id="KW-1133">Transmembrane helix</keyword>
<dbReference type="Pfam" id="PF01490">
    <property type="entry name" value="Aa_trans"/>
    <property type="match status" value="2"/>
</dbReference>
<keyword evidence="7" id="KW-0769">Symport</keyword>
<evidence type="ECO:0000256" key="4">
    <source>
        <dbReference type="ARBA" id="ARBA00022448"/>
    </source>
</evidence>
<feature type="transmembrane region" description="Helical" evidence="13">
    <location>
        <begin position="62"/>
        <end position="82"/>
    </location>
</feature>
<evidence type="ECO:0000313" key="16">
    <source>
        <dbReference type="Proteomes" id="UP001359559"/>
    </source>
</evidence>
<dbReference type="GO" id="GO:0006865">
    <property type="term" value="P:amino acid transport"/>
    <property type="evidence" value="ECO:0007669"/>
    <property type="project" value="UniProtKB-KW"/>
</dbReference>
<dbReference type="InterPro" id="IPR013057">
    <property type="entry name" value="AA_transpt_TM"/>
</dbReference>
<evidence type="ECO:0000256" key="1">
    <source>
        <dbReference type="ARBA" id="ARBA00004127"/>
    </source>
</evidence>
<feature type="transmembrane region" description="Helical" evidence="13">
    <location>
        <begin position="29"/>
        <end position="50"/>
    </location>
</feature>
<keyword evidence="6 13" id="KW-0812">Transmembrane</keyword>
<keyword evidence="11" id="KW-0927">Auxin signaling pathway</keyword>
<gene>
    <name evidence="15" type="ORF">RJT34_12728</name>
</gene>
<reference evidence="15 16" key="1">
    <citation type="submission" date="2024-01" db="EMBL/GenBank/DDBJ databases">
        <title>The genomes of 5 underutilized Papilionoideae crops provide insights into root nodulation and disease resistance.</title>
        <authorList>
            <person name="Yuan L."/>
        </authorList>
    </citation>
    <scope>NUCLEOTIDE SEQUENCE [LARGE SCALE GENOMIC DNA]</scope>
    <source>
        <strain evidence="15">LY-2023</strain>
        <tissue evidence="15">Leaf</tissue>
    </source>
</reference>
<evidence type="ECO:0000256" key="2">
    <source>
        <dbReference type="ARBA" id="ARBA00004236"/>
    </source>
</evidence>
<organism evidence="15 16">
    <name type="scientific">Clitoria ternatea</name>
    <name type="common">Butterfly pea</name>
    <dbReference type="NCBI Taxonomy" id="43366"/>
    <lineage>
        <taxon>Eukaryota</taxon>
        <taxon>Viridiplantae</taxon>
        <taxon>Streptophyta</taxon>
        <taxon>Embryophyta</taxon>
        <taxon>Tracheophyta</taxon>
        <taxon>Spermatophyta</taxon>
        <taxon>Magnoliopsida</taxon>
        <taxon>eudicotyledons</taxon>
        <taxon>Gunneridae</taxon>
        <taxon>Pentapetalae</taxon>
        <taxon>rosids</taxon>
        <taxon>fabids</taxon>
        <taxon>Fabales</taxon>
        <taxon>Fabaceae</taxon>
        <taxon>Papilionoideae</taxon>
        <taxon>50 kb inversion clade</taxon>
        <taxon>NPAAA clade</taxon>
        <taxon>indigoferoid/millettioid clade</taxon>
        <taxon>Phaseoleae</taxon>
        <taxon>Clitoria</taxon>
    </lineage>
</organism>
<evidence type="ECO:0000256" key="13">
    <source>
        <dbReference type="SAM" id="Phobius"/>
    </source>
</evidence>
<name>A0AAN9JQD2_CLITE</name>
<feature type="transmembrane region" description="Helical" evidence="13">
    <location>
        <begin position="241"/>
        <end position="261"/>
    </location>
</feature>
<evidence type="ECO:0000256" key="5">
    <source>
        <dbReference type="ARBA" id="ARBA00022475"/>
    </source>
</evidence>
<comment type="subcellular location">
    <subcellularLocation>
        <location evidence="2">Cell membrane</location>
    </subcellularLocation>
    <subcellularLocation>
        <location evidence="1">Endomembrane system</location>
        <topology evidence="1">Multi-pass membrane protein</topology>
    </subcellularLocation>
</comment>
<keyword evidence="16" id="KW-1185">Reference proteome</keyword>
<feature type="transmembrane region" description="Helical" evidence="13">
    <location>
        <begin position="359"/>
        <end position="386"/>
    </location>
</feature>
<evidence type="ECO:0000256" key="12">
    <source>
        <dbReference type="ARBA" id="ARBA00045588"/>
    </source>
</evidence>
<feature type="transmembrane region" description="Helical" evidence="13">
    <location>
        <begin position="488"/>
        <end position="509"/>
    </location>
</feature>
<dbReference type="GO" id="GO:0015293">
    <property type="term" value="F:symporter activity"/>
    <property type="evidence" value="ECO:0007669"/>
    <property type="project" value="UniProtKB-KW"/>
</dbReference>
<keyword evidence="10 13" id="KW-0472">Membrane</keyword>
<feature type="transmembrane region" description="Helical" evidence="13">
    <location>
        <begin position="208"/>
        <end position="229"/>
    </location>
</feature>
<evidence type="ECO:0000256" key="3">
    <source>
        <dbReference type="ARBA" id="ARBA00005590"/>
    </source>
</evidence>
<dbReference type="EMBL" id="JAYKXN010000003">
    <property type="protein sequence ID" value="KAK7301852.1"/>
    <property type="molecule type" value="Genomic_DNA"/>
</dbReference>
<feature type="transmembrane region" description="Helical" evidence="13">
    <location>
        <begin position="578"/>
        <end position="598"/>
    </location>
</feature>
<keyword evidence="5" id="KW-1003">Cell membrane</keyword>
<evidence type="ECO:0000256" key="6">
    <source>
        <dbReference type="ARBA" id="ARBA00022692"/>
    </source>
</evidence>
<evidence type="ECO:0000256" key="11">
    <source>
        <dbReference type="ARBA" id="ARBA00023294"/>
    </source>
</evidence>
<comment type="caution">
    <text evidence="15">The sequence shown here is derived from an EMBL/GenBank/DDBJ whole genome shotgun (WGS) entry which is preliminary data.</text>
</comment>
<evidence type="ECO:0000313" key="15">
    <source>
        <dbReference type="EMBL" id="KAK7301852.1"/>
    </source>
</evidence>
<feature type="transmembrane region" description="Helical" evidence="13">
    <location>
        <begin position="610"/>
        <end position="635"/>
    </location>
</feature>
<dbReference type="GO" id="GO:0005886">
    <property type="term" value="C:plasma membrane"/>
    <property type="evidence" value="ECO:0007669"/>
    <property type="project" value="UniProtKB-SubCell"/>
</dbReference>
<sequence>MAAKNTLHLTMSDTAAYDDDGRPRRTGTVWTGVAHIITAVIGSGVLSLAWSTAQLGWIGGPIALLSFAVGIYVSSCLLADCYRSPVTGKRNYSYIDAVKANLGTKRTWVAAFLQFLALYGTGIAYTITTATSISAILKSNCYHKKGHEAPCKYGVSSCMIIYGVLEIVMSFIPDLHNMAWVSVVAAIMSFSYSFIGLGLGIATVIRTLWSAVAHIIAGVIGSGVLSLAWSTSQLGWIGGPLALLCFAIISYISSCILADCYRSPDSVTGKRNHSYMDAVKANLGTNRTRIAGFLQFLALYGTCIAYVITTATSLSAIMKSNCYHKRGHKAPCSYGGSMYMVMFGAVQIVMSFIPDLHNMAWVSVVAAIMSFSYSFIGLGLGIATVIKNGRIMGSLRGIPTEKTVDKMWLIFQGIADISFSYPYPMIFLEIQDTLGSPPPENQTMKKATMVGILITTFFYLCCGCSGYAAFGNNTPGNLLTGFGFYEPYWLVDFANACIILHLVGGYQIYSQPIYGTAEKCFSRRFSNSGFVNDFHKLKLPLLPCLQINLFRICFRTVFVISTTAIAILFPYFNQVLGVLGAINFWPLAIFFPIEMYIVQKNIAAWSSKWIVLRTFSVACFLVNVIGLVGSLEGIIRAKLSHLNY</sequence>
<comment type="similarity">
    <text evidence="3">Belongs to the amino acid/polyamine transporter 2 family. Amino acid/auxin permease (AAAP) (TC 2.A.18.1) subfamily.</text>
</comment>
<feature type="domain" description="Amino acid transporter transmembrane" evidence="14">
    <location>
        <begin position="207"/>
        <end position="635"/>
    </location>
</feature>
<evidence type="ECO:0000256" key="7">
    <source>
        <dbReference type="ARBA" id="ARBA00022847"/>
    </source>
</evidence>